<keyword evidence="5" id="KW-0732">Signal</keyword>
<dbReference type="GO" id="GO:0006869">
    <property type="term" value="P:lipid transport"/>
    <property type="evidence" value="ECO:0007669"/>
    <property type="project" value="InterPro"/>
</dbReference>
<keyword evidence="2 4" id="KW-0813">Transport</keyword>
<dbReference type="EMBL" id="SDAM02000071">
    <property type="protein sequence ID" value="KAH6832414.1"/>
    <property type="molecule type" value="Genomic_DNA"/>
</dbReference>
<dbReference type="PRINTS" id="PR00382">
    <property type="entry name" value="LIPIDTRNSFER"/>
</dbReference>
<feature type="chain" id="PRO_5042170769" description="Non-specific lipid-transfer protein" evidence="5">
    <location>
        <begin position="25"/>
        <end position="112"/>
    </location>
</feature>
<evidence type="ECO:0000313" key="8">
    <source>
        <dbReference type="Proteomes" id="UP001190926"/>
    </source>
</evidence>
<dbReference type="CDD" id="cd01960">
    <property type="entry name" value="nsLTP1"/>
    <property type="match status" value="1"/>
</dbReference>
<name>A0AAD4JFM5_PERFH</name>
<feature type="signal peptide" evidence="5">
    <location>
        <begin position="1"/>
        <end position="24"/>
    </location>
</feature>
<dbReference type="GO" id="GO:0008289">
    <property type="term" value="F:lipid binding"/>
    <property type="evidence" value="ECO:0007669"/>
    <property type="project" value="UniProtKB-KW"/>
</dbReference>
<comment type="similarity">
    <text evidence="1 4">Belongs to the plant LTP family.</text>
</comment>
<sequence length="112" mass="11903">MAKYCAIVGAILLCMIAFAPHAESITCDKVLQSLSPCRASMNHGGSVTESCCSGVRSVNSATKTTPERRNACECIKRAAKSYKLNSQTASGVLKKCNVNLGYSISSNFDCTK</sequence>
<evidence type="ECO:0000256" key="2">
    <source>
        <dbReference type="ARBA" id="ARBA00022448"/>
    </source>
</evidence>
<proteinExistence type="inferred from homology"/>
<comment type="function">
    <text evidence="4">Plant non-specific lipid-transfer proteins transfer phospholipids as well as galactolipids across membranes. May play a role in wax or cutin deposition in the cell walls of expanding epidermal cells and certain secretory tissues.</text>
</comment>
<protein>
    <recommendedName>
        <fullName evidence="4">Non-specific lipid-transfer protein</fullName>
    </recommendedName>
</protein>
<dbReference type="SMART" id="SM00499">
    <property type="entry name" value="AAI"/>
    <property type="match status" value="1"/>
</dbReference>
<comment type="caution">
    <text evidence="7">The sequence shown here is derived from an EMBL/GenBank/DDBJ whole genome shotgun (WGS) entry which is preliminary data.</text>
</comment>
<dbReference type="InterPro" id="IPR000528">
    <property type="entry name" value="Plant_nsLTP"/>
</dbReference>
<evidence type="ECO:0000259" key="6">
    <source>
        <dbReference type="SMART" id="SM00499"/>
    </source>
</evidence>
<keyword evidence="3 4" id="KW-0446">Lipid-binding</keyword>
<evidence type="ECO:0000256" key="5">
    <source>
        <dbReference type="SAM" id="SignalP"/>
    </source>
</evidence>
<gene>
    <name evidence="7" type="ORF">C2S53_007274</name>
</gene>
<keyword evidence="8" id="KW-1185">Reference proteome</keyword>
<dbReference type="Proteomes" id="UP001190926">
    <property type="component" value="Unassembled WGS sequence"/>
</dbReference>
<evidence type="ECO:0000256" key="3">
    <source>
        <dbReference type="ARBA" id="ARBA00023121"/>
    </source>
</evidence>
<dbReference type="AlphaFoldDB" id="A0AAD4JFM5"/>
<accession>A0AAD4JFM5</accession>
<evidence type="ECO:0000256" key="4">
    <source>
        <dbReference type="RuleBase" id="RU000628"/>
    </source>
</evidence>
<reference evidence="7 8" key="1">
    <citation type="journal article" date="2021" name="Nat. Commun.">
        <title>Incipient diploidization of the medicinal plant Perilla within 10,000 years.</title>
        <authorList>
            <person name="Zhang Y."/>
            <person name="Shen Q."/>
            <person name="Leng L."/>
            <person name="Zhang D."/>
            <person name="Chen S."/>
            <person name="Shi Y."/>
            <person name="Ning Z."/>
            <person name="Chen S."/>
        </authorList>
    </citation>
    <scope>NUCLEOTIDE SEQUENCE [LARGE SCALE GENOMIC DNA]</scope>
    <source>
        <strain evidence="8">cv. PC099</strain>
    </source>
</reference>
<dbReference type="Pfam" id="PF00234">
    <property type="entry name" value="Tryp_alpha_amyl"/>
    <property type="match status" value="1"/>
</dbReference>
<dbReference type="InterPro" id="IPR036312">
    <property type="entry name" value="Bifun_inhib/LTP/seed_sf"/>
</dbReference>
<evidence type="ECO:0000256" key="1">
    <source>
        <dbReference type="ARBA" id="ARBA00009748"/>
    </source>
</evidence>
<dbReference type="Gene3D" id="1.10.110.10">
    <property type="entry name" value="Plant lipid-transfer and hydrophobic proteins"/>
    <property type="match status" value="1"/>
</dbReference>
<evidence type="ECO:0000313" key="7">
    <source>
        <dbReference type="EMBL" id="KAH6832414.1"/>
    </source>
</evidence>
<dbReference type="InterPro" id="IPR016140">
    <property type="entry name" value="Bifunc_inhib/LTP/seed_store"/>
</dbReference>
<dbReference type="SUPFAM" id="SSF47699">
    <property type="entry name" value="Bifunctional inhibitor/lipid-transfer protein/seed storage 2S albumin"/>
    <property type="match status" value="1"/>
</dbReference>
<dbReference type="PANTHER" id="PTHR33076">
    <property type="entry name" value="NON-SPECIFIC LIPID-TRANSFER PROTEIN 2-RELATED"/>
    <property type="match status" value="1"/>
</dbReference>
<organism evidence="7 8">
    <name type="scientific">Perilla frutescens var. hirtella</name>
    <name type="common">Perilla citriodora</name>
    <name type="synonym">Perilla setoyensis</name>
    <dbReference type="NCBI Taxonomy" id="608512"/>
    <lineage>
        <taxon>Eukaryota</taxon>
        <taxon>Viridiplantae</taxon>
        <taxon>Streptophyta</taxon>
        <taxon>Embryophyta</taxon>
        <taxon>Tracheophyta</taxon>
        <taxon>Spermatophyta</taxon>
        <taxon>Magnoliopsida</taxon>
        <taxon>eudicotyledons</taxon>
        <taxon>Gunneridae</taxon>
        <taxon>Pentapetalae</taxon>
        <taxon>asterids</taxon>
        <taxon>lamiids</taxon>
        <taxon>Lamiales</taxon>
        <taxon>Lamiaceae</taxon>
        <taxon>Nepetoideae</taxon>
        <taxon>Elsholtzieae</taxon>
        <taxon>Perilla</taxon>
    </lineage>
</organism>
<feature type="domain" description="Bifunctional inhibitor/plant lipid transfer protein/seed storage helical" evidence="6">
    <location>
        <begin position="27"/>
        <end position="110"/>
    </location>
</feature>